<dbReference type="OrthoDB" id="406774at2759"/>
<dbReference type="Proteomes" id="UP000186817">
    <property type="component" value="Unassembled WGS sequence"/>
</dbReference>
<organism evidence="1 2">
    <name type="scientific">Symbiodinium microadriaticum</name>
    <name type="common">Dinoflagellate</name>
    <name type="synonym">Zooxanthella microadriatica</name>
    <dbReference type="NCBI Taxonomy" id="2951"/>
    <lineage>
        <taxon>Eukaryota</taxon>
        <taxon>Sar</taxon>
        <taxon>Alveolata</taxon>
        <taxon>Dinophyceae</taxon>
        <taxon>Suessiales</taxon>
        <taxon>Symbiodiniaceae</taxon>
        <taxon>Symbiodinium</taxon>
    </lineage>
</organism>
<reference evidence="1 2" key="1">
    <citation type="submission" date="2016-02" db="EMBL/GenBank/DDBJ databases">
        <title>Genome analysis of coral dinoflagellate symbionts highlights evolutionary adaptations to a symbiotic lifestyle.</title>
        <authorList>
            <person name="Aranda M."/>
            <person name="Li Y."/>
            <person name="Liew Y.J."/>
            <person name="Baumgarten S."/>
            <person name="Simakov O."/>
            <person name="Wilson M."/>
            <person name="Piel J."/>
            <person name="Ashoor H."/>
            <person name="Bougouffa S."/>
            <person name="Bajic V.B."/>
            <person name="Ryu T."/>
            <person name="Ravasi T."/>
            <person name="Bayer T."/>
            <person name="Micklem G."/>
            <person name="Kim H."/>
            <person name="Bhak J."/>
            <person name="Lajeunesse T.C."/>
            <person name="Voolstra C.R."/>
        </authorList>
    </citation>
    <scope>NUCLEOTIDE SEQUENCE [LARGE SCALE GENOMIC DNA]</scope>
    <source>
        <strain evidence="1 2">CCMP2467</strain>
    </source>
</reference>
<protein>
    <submittedName>
        <fullName evidence="1">Uncharacterized protein</fullName>
    </submittedName>
</protein>
<comment type="caution">
    <text evidence="1">The sequence shown here is derived from an EMBL/GenBank/DDBJ whole genome shotgun (WGS) entry which is preliminary data.</text>
</comment>
<proteinExistence type="predicted"/>
<accession>A0A1Q9CXF2</accession>
<evidence type="ECO:0000313" key="2">
    <source>
        <dbReference type="Proteomes" id="UP000186817"/>
    </source>
</evidence>
<gene>
    <name evidence="1" type="ORF">AK812_SmicGene31158</name>
</gene>
<dbReference type="AlphaFoldDB" id="A0A1Q9CXF2"/>
<dbReference type="EMBL" id="LSRX01000852">
    <property type="protein sequence ID" value="OLP87606.1"/>
    <property type="molecule type" value="Genomic_DNA"/>
</dbReference>
<sequence>MSLLAVGISFRRKRDYALQNERAADAARITSRIDSLPVSIDAKAQICATAASSKYAYGLEFGPASLEALAPLTVAVKKAIWNRSLKFPLEELLHTLPFKGWSIHPHMQWVAQTLMRVRRILAQYAELRPPFAEVWEAFSQTNEVMYCTRFGLIATVARVVQDVGWQWPEPFTIVTDWGMRIDFLSVDPGFWEHEVRRATRRMMWQTLSTRLPKYLDVQGLPMPRGVATECVIEHTDTFMHPPGHGGEWIVTLSGDVVHTLIFGRKSGTDSRQFYDSSSLQRIPGNGYSFNHYLMAMSLHSDGMRSSTLHNMFLTLSKMLSPASEMMYEHNEAGPASGKHFLDPTYRHNEQQHCLICRAAYKVGTGVRSLKDPCPRAGEAGFAETWSQVKEQQRQRASAAQCPPN</sequence>
<name>A0A1Q9CXF2_SYMMI</name>
<evidence type="ECO:0000313" key="1">
    <source>
        <dbReference type="EMBL" id="OLP87606.1"/>
    </source>
</evidence>
<keyword evidence="2" id="KW-1185">Reference proteome</keyword>